<evidence type="ECO:0000256" key="1">
    <source>
        <dbReference type="SAM" id="Phobius"/>
    </source>
</evidence>
<protein>
    <submittedName>
        <fullName evidence="2">Uncharacterized protein</fullName>
    </submittedName>
</protein>
<sequence length="153" mass="16907">MSPVIAWSIIFVLVILLAFYAVRMARRQEDGEGDMEDIGFAILQFGKAFPREAIRELHPTADGKSVFLRLHDGKTGIMRSHAKHYSCHLIKPGRVRVNGLPDAKGFSAEFLDTPKNNGEFVFKSEADAAEVSLWLLGNYVATADKDAAREGSV</sequence>
<keyword evidence="1" id="KW-1133">Transmembrane helix</keyword>
<feature type="transmembrane region" description="Helical" evidence="1">
    <location>
        <begin position="6"/>
        <end position="22"/>
    </location>
</feature>
<organism evidence="2 3">
    <name type="scientific">Pseudorhizobium tarimense</name>
    <dbReference type="NCBI Taxonomy" id="1079109"/>
    <lineage>
        <taxon>Bacteria</taxon>
        <taxon>Pseudomonadati</taxon>
        <taxon>Pseudomonadota</taxon>
        <taxon>Alphaproteobacteria</taxon>
        <taxon>Hyphomicrobiales</taxon>
        <taxon>Rhizobiaceae</taxon>
        <taxon>Rhizobium/Agrobacterium group</taxon>
        <taxon>Pseudorhizobium</taxon>
    </lineage>
</organism>
<gene>
    <name evidence="2" type="ORF">ABID21_003601</name>
</gene>
<keyword evidence="3" id="KW-1185">Reference proteome</keyword>
<evidence type="ECO:0000313" key="3">
    <source>
        <dbReference type="Proteomes" id="UP001549031"/>
    </source>
</evidence>
<dbReference type="EMBL" id="JBEPLJ010000014">
    <property type="protein sequence ID" value="MET3587476.1"/>
    <property type="molecule type" value="Genomic_DNA"/>
</dbReference>
<dbReference type="Proteomes" id="UP001549031">
    <property type="component" value="Unassembled WGS sequence"/>
</dbReference>
<evidence type="ECO:0000313" key="2">
    <source>
        <dbReference type="EMBL" id="MET3587476.1"/>
    </source>
</evidence>
<accession>A0ABV2HAC0</accession>
<name>A0ABV2HAC0_9HYPH</name>
<proteinExistence type="predicted"/>
<reference evidence="2 3" key="1">
    <citation type="submission" date="2024-06" db="EMBL/GenBank/DDBJ databases">
        <title>Genomic Encyclopedia of Type Strains, Phase IV (KMG-IV): sequencing the most valuable type-strain genomes for metagenomic binning, comparative biology and taxonomic classification.</title>
        <authorList>
            <person name="Goeker M."/>
        </authorList>
    </citation>
    <scope>NUCLEOTIDE SEQUENCE [LARGE SCALE GENOMIC DNA]</scope>
    <source>
        <strain evidence="2 3">DSM 105042</strain>
    </source>
</reference>
<comment type="caution">
    <text evidence="2">The sequence shown here is derived from an EMBL/GenBank/DDBJ whole genome shotgun (WGS) entry which is preliminary data.</text>
</comment>
<keyword evidence="1" id="KW-0472">Membrane</keyword>
<keyword evidence="1" id="KW-0812">Transmembrane</keyword>